<dbReference type="PANTHER" id="PTHR47154">
    <property type="entry name" value="G-PROTEIN COUPLED RECEPTOR MTH-RELATED"/>
    <property type="match status" value="1"/>
</dbReference>
<dbReference type="InterPro" id="IPR023311">
    <property type="entry name" value="Methusela_ecto_dom_2"/>
</dbReference>
<dbReference type="Gene3D" id="2.170.180.11">
    <property type="entry name" value="Methuselah ectodomain, domain 2"/>
    <property type="match status" value="1"/>
</dbReference>
<evidence type="ECO:0000256" key="1">
    <source>
        <dbReference type="ARBA" id="ARBA00004127"/>
    </source>
</evidence>
<comment type="similarity">
    <text evidence="2">Belongs to the G-protein coupled receptor 2 family. Mth subfamily.</text>
</comment>
<protein>
    <recommendedName>
        <fullName evidence="10">Methuselah N-terminal domain-containing protein</fullName>
    </recommendedName>
</protein>
<evidence type="ECO:0000256" key="6">
    <source>
        <dbReference type="ARBA" id="ARBA00023040"/>
    </source>
</evidence>
<accession>A0AA38MNZ1</accession>
<proteinExistence type="inferred from homology"/>
<keyword evidence="5" id="KW-0472">Membrane</keyword>
<evidence type="ECO:0000256" key="8">
    <source>
        <dbReference type="ARBA" id="ARBA00023224"/>
    </source>
</evidence>
<reference evidence="11" key="1">
    <citation type="journal article" date="2023" name="G3 (Bethesda)">
        <title>Whole genome assemblies of Zophobas morio and Tenebrio molitor.</title>
        <authorList>
            <person name="Kaur S."/>
            <person name="Stinson S.A."/>
            <person name="diCenzo G.C."/>
        </authorList>
    </citation>
    <scope>NUCLEOTIDE SEQUENCE</scope>
    <source>
        <strain evidence="11">QUZm001</strain>
    </source>
</reference>
<evidence type="ECO:0000256" key="4">
    <source>
        <dbReference type="ARBA" id="ARBA00022729"/>
    </source>
</evidence>
<dbReference type="EMBL" id="JALNTZ010000002">
    <property type="protein sequence ID" value="KAJ3662707.1"/>
    <property type="molecule type" value="Genomic_DNA"/>
</dbReference>
<keyword evidence="7" id="KW-0675">Receptor</keyword>
<dbReference type="InterPro" id="IPR036272">
    <property type="entry name" value="Methuselah_N_sf"/>
</dbReference>
<dbReference type="Proteomes" id="UP001168821">
    <property type="component" value="Unassembled WGS sequence"/>
</dbReference>
<organism evidence="11 12">
    <name type="scientific">Zophobas morio</name>
    <dbReference type="NCBI Taxonomy" id="2755281"/>
    <lineage>
        <taxon>Eukaryota</taxon>
        <taxon>Metazoa</taxon>
        <taxon>Ecdysozoa</taxon>
        <taxon>Arthropoda</taxon>
        <taxon>Hexapoda</taxon>
        <taxon>Insecta</taxon>
        <taxon>Pterygota</taxon>
        <taxon>Neoptera</taxon>
        <taxon>Endopterygota</taxon>
        <taxon>Coleoptera</taxon>
        <taxon>Polyphaga</taxon>
        <taxon>Cucujiformia</taxon>
        <taxon>Tenebrionidae</taxon>
        <taxon>Zophobas</taxon>
    </lineage>
</organism>
<evidence type="ECO:0000256" key="2">
    <source>
        <dbReference type="ARBA" id="ARBA00008979"/>
    </source>
</evidence>
<keyword evidence="12" id="KW-1185">Reference proteome</keyword>
<keyword evidence="3" id="KW-0812">Transmembrane</keyword>
<keyword evidence="5" id="KW-1133">Transmembrane helix</keyword>
<gene>
    <name evidence="11" type="ORF">Zmor_007042</name>
</gene>
<evidence type="ECO:0000256" key="3">
    <source>
        <dbReference type="ARBA" id="ARBA00022692"/>
    </source>
</evidence>
<dbReference type="InterPro" id="IPR010596">
    <property type="entry name" value="Methuselah_N_dom"/>
</dbReference>
<dbReference type="SUPFAM" id="SSF63877">
    <property type="entry name" value="Methuselah ectodomain"/>
    <property type="match status" value="1"/>
</dbReference>
<keyword evidence="4 9" id="KW-0732">Signal</keyword>
<dbReference type="GO" id="GO:0012505">
    <property type="term" value="C:endomembrane system"/>
    <property type="evidence" value="ECO:0007669"/>
    <property type="project" value="UniProtKB-SubCell"/>
</dbReference>
<dbReference type="PANTHER" id="PTHR47154:SF2">
    <property type="entry name" value="G-PROTEIN COUPLED RECEPTOR MTH-RELATED"/>
    <property type="match status" value="1"/>
</dbReference>
<comment type="subcellular location">
    <subcellularLocation>
        <location evidence="1">Endomembrane system</location>
        <topology evidence="1">Multi-pass membrane protein</topology>
    </subcellularLocation>
</comment>
<comment type="caution">
    <text evidence="11">The sequence shown here is derived from an EMBL/GenBank/DDBJ whole genome shotgun (WGS) entry which is preliminary data.</text>
</comment>
<dbReference type="InterPro" id="IPR051384">
    <property type="entry name" value="Mth_GPCR"/>
</dbReference>
<evidence type="ECO:0000259" key="10">
    <source>
        <dbReference type="Pfam" id="PF06652"/>
    </source>
</evidence>
<keyword evidence="6" id="KW-0297">G-protein coupled receptor</keyword>
<evidence type="ECO:0000313" key="12">
    <source>
        <dbReference type="Proteomes" id="UP001168821"/>
    </source>
</evidence>
<evidence type="ECO:0000256" key="7">
    <source>
        <dbReference type="ARBA" id="ARBA00023170"/>
    </source>
</evidence>
<feature type="domain" description="Methuselah N-terminal" evidence="10">
    <location>
        <begin position="56"/>
        <end position="174"/>
    </location>
</feature>
<name>A0AA38MNZ1_9CUCU</name>
<sequence>MLVLYVTFLFVYVYNARCEKVPCPKVLAVNITDGTRSDNSIIKDGVIFDQQNYFVTNNTIFGCICNIIPCIRKCCRSQEIMINRRCAPRNSTLSSLAIYNGTLATNITPYYEHFYLIYSKKCKPRRKMLLRPHLDTSNKFYVQENGTLFLPRYAGKYYKPDEYCVEVFDVQQYEMKDVVSVILCLREDDFVKPGHHRLLCTGMFCMQKRIANKTTHWFKI</sequence>
<evidence type="ECO:0000256" key="9">
    <source>
        <dbReference type="SAM" id="SignalP"/>
    </source>
</evidence>
<evidence type="ECO:0000313" key="11">
    <source>
        <dbReference type="EMBL" id="KAJ3662707.1"/>
    </source>
</evidence>
<feature type="chain" id="PRO_5041325354" description="Methuselah N-terminal domain-containing protein" evidence="9">
    <location>
        <begin position="19"/>
        <end position="220"/>
    </location>
</feature>
<dbReference type="AlphaFoldDB" id="A0AA38MNZ1"/>
<evidence type="ECO:0000256" key="5">
    <source>
        <dbReference type="ARBA" id="ARBA00022989"/>
    </source>
</evidence>
<dbReference type="Pfam" id="PF06652">
    <property type="entry name" value="Methuselah_N"/>
    <property type="match status" value="1"/>
</dbReference>
<feature type="signal peptide" evidence="9">
    <location>
        <begin position="1"/>
        <end position="18"/>
    </location>
</feature>
<dbReference type="GO" id="GO:0008528">
    <property type="term" value="F:G protein-coupled peptide receptor activity"/>
    <property type="evidence" value="ECO:0007669"/>
    <property type="project" value="TreeGrafter"/>
</dbReference>
<dbReference type="GO" id="GO:0005886">
    <property type="term" value="C:plasma membrane"/>
    <property type="evidence" value="ECO:0007669"/>
    <property type="project" value="TreeGrafter"/>
</dbReference>
<keyword evidence="8" id="KW-0807">Transducer</keyword>